<evidence type="ECO:0000313" key="1">
    <source>
        <dbReference type="EMBL" id="CAH6721065.1"/>
    </source>
</evidence>
<gene>
    <name evidence="1" type="ORF">CLIB1444_05S02806</name>
</gene>
<dbReference type="EMBL" id="CALSDN010000005">
    <property type="protein sequence ID" value="CAH6721065.1"/>
    <property type="molecule type" value="Genomic_DNA"/>
</dbReference>
<evidence type="ECO:0000313" key="2">
    <source>
        <dbReference type="Proteomes" id="UP001152531"/>
    </source>
</evidence>
<dbReference type="Proteomes" id="UP001152531">
    <property type="component" value="Unassembled WGS sequence"/>
</dbReference>
<reference evidence="1" key="1">
    <citation type="submission" date="2022-06" db="EMBL/GenBank/DDBJ databases">
        <authorList>
            <person name="Legras J.-L."/>
            <person name="Devillers H."/>
            <person name="Grondin C."/>
        </authorList>
    </citation>
    <scope>NUCLEOTIDE SEQUENCE</scope>
    <source>
        <strain evidence="1">CLIB 1444</strain>
    </source>
</reference>
<name>A0ACA9Y826_9ASCO</name>
<protein>
    <submittedName>
        <fullName evidence="1">SWR1-complex protein 5</fullName>
    </submittedName>
</protein>
<keyword evidence="2" id="KW-1185">Reference proteome</keyword>
<proteinExistence type="predicted"/>
<comment type="caution">
    <text evidence="1">The sequence shown here is derived from an EMBL/GenBank/DDBJ whole genome shotgun (WGS) entry which is preliminary data.</text>
</comment>
<accession>A0ACA9Y826</accession>
<organism evidence="1 2">
    <name type="scientific">[Candida] jaroonii</name>
    <dbReference type="NCBI Taxonomy" id="467808"/>
    <lineage>
        <taxon>Eukaryota</taxon>
        <taxon>Fungi</taxon>
        <taxon>Dikarya</taxon>
        <taxon>Ascomycota</taxon>
        <taxon>Saccharomycotina</taxon>
        <taxon>Pichiomycetes</taxon>
        <taxon>Debaryomycetaceae</taxon>
        <taxon>Yamadazyma</taxon>
    </lineage>
</organism>
<sequence length="303" mass="34583">MELIASDINGSGKFDERSGSKGTNINKESHMEDTKKAEDDYDEEEDDDYDPTSIKEPVLSSDSEGEQDTPSEVTQVRTRRQRFEEVHQKKSSLVSEVNKDLNFDDIFRDLKTNSLSGKGAQIVDWDKEVEVEVAKTIENDVQVEQIDDKDKIWIKTSYTFAGKIITQSKQVDANSAEAKAYLNSTGLQMVDDQPHRSFVPVLRTPKGFEEPIELKIKLKRPSLIDKFLQTGNKKMKLSTLEKSRLDWASFVDENKLNDDLKIHNKGGYLEKQDFLGRLQAKRDENYEAARDADKARKLQEGNV</sequence>